<dbReference type="Proteomes" id="UP000241890">
    <property type="component" value="Unassembled WGS sequence"/>
</dbReference>
<reference evidence="2 3" key="1">
    <citation type="submission" date="2017-12" db="EMBL/GenBank/DDBJ databases">
        <title>Sequencing, de novo assembly and annotation of complete genome of a new Thraustochytrid species, strain FCC1311.</title>
        <authorList>
            <person name="Sedici K."/>
            <person name="Godart F."/>
            <person name="Aiese Cigliano R."/>
            <person name="Sanseverino W."/>
            <person name="Barakat M."/>
            <person name="Ortet P."/>
            <person name="Marechal E."/>
            <person name="Cagnac O."/>
            <person name="Amato A."/>
        </authorList>
    </citation>
    <scope>NUCLEOTIDE SEQUENCE [LARGE SCALE GENOMIC DNA]</scope>
</reference>
<keyword evidence="3" id="KW-1185">Reference proteome</keyword>
<sequence length="172" mass="19315">MAIAMSQEETSRTESRYEPTKVQRPQNGHKIPSGSSKPSDEVKGTGEIRLRSLEVVHRMHDDEREKRELAHKQALQYAQERHAKVEHAFQRAQKLKSKLREAIKSIDESDQGSITANGDAKCTSNNESARSRVLQIDRGLPDAAAIGSSTMVSPMLAKTLRHIEDTLWTPLF</sequence>
<feature type="region of interest" description="Disordered" evidence="1">
    <location>
        <begin position="1"/>
        <end position="47"/>
    </location>
</feature>
<feature type="compositionally biased region" description="Basic and acidic residues" evidence="1">
    <location>
        <begin position="38"/>
        <end position="47"/>
    </location>
</feature>
<name>A0A2R5G6U3_9STRA</name>
<evidence type="ECO:0000313" key="3">
    <source>
        <dbReference type="Proteomes" id="UP000241890"/>
    </source>
</evidence>
<feature type="compositionally biased region" description="Basic and acidic residues" evidence="1">
    <location>
        <begin position="9"/>
        <end position="21"/>
    </location>
</feature>
<accession>A0A2R5G6U3</accession>
<evidence type="ECO:0000313" key="2">
    <source>
        <dbReference type="EMBL" id="GBG26245.1"/>
    </source>
</evidence>
<evidence type="ECO:0000256" key="1">
    <source>
        <dbReference type="SAM" id="MobiDB-lite"/>
    </source>
</evidence>
<dbReference type="InParanoid" id="A0A2R5G6U3"/>
<dbReference type="AlphaFoldDB" id="A0A2R5G6U3"/>
<proteinExistence type="predicted"/>
<protein>
    <submittedName>
        <fullName evidence="2">Uncharacterized protein</fullName>
    </submittedName>
</protein>
<gene>
    <name evidence="2" type="ORF">FCC1311_024662</name>
</gene>
<comment type="caution">
    <text evidence="2">The sequence shown here is derived from an EMBL/GenBank/DDBJ whole genome shotgun (WGS) entry which is preliminary data.</text>
</comment>
<dbReference type="EMBL" id="BEYU01000019">
    <property type="protein sequence ID" value="GBG26245.1"/>
    <property type="molecule type" value="Genomic_DNA"/>
</dbReference>
<organism evidence="2 3">
    <name type="scientific">Hondaea fermentalgiana</name>
    <dbReference type="NCBI Taxonomy" id="2315210"/>
    <lineage>
        <taxon>Eukaryota</taxon>
        <taxon>Sar</taxon>
        <taxon>Stramenopiles</taxon>
        <taxon>Bigyra</taxon>
        <taxon>Labyrinthulomycetes</taxon>
        <taxon>Thraustochytrida</taxon>
        <taxon>Thraustochytriidae</taxon>
        <taxon>Hondaea</taxon>
    </lineage>
</organism>